<keyword evidence="13" id="KW-1185">Reference proteome</keyword>
<keyword evidence="9" id="KW-0812">Transmembrane</keyword>
<evidence type="ECO:0000256" key="6">
    <source>
        <dbReference type="ARBA" id="ARBA00023002"/>
    </source>
</evidence>
<keyword evidence="7" id="KW-0520">NAD</keyword>
<keyword evidence="6" id="KW-0560">Oxidoreductase</keyword>
<evidence type="ECO:0000259" key="10">
    <source>
        <dbReference type="Pfam" id="PF07992"/>
    </source>
</evidence>
<evidence type="ECO:0000256" key="7">
    <source>
        <dbReference type="ARBA" id="ARBA00023027"/>
    </source>
</evidence>
<gene>
    <name evidence="12" type="ORF">MUN86_28580</name>
</gene>
<evidence type="ECO:0000256" key="8">
    <source>
        <dbReference type="ARBA" id="ARBA00047599"/>
    </source>
</evidence>
<evidence type="ECO:0000313" key="12">
    <source>
        <dbReference type="EMBL" id="UOQ69442.1"/>
    </source>
</evidence>
<keyword evidence="12" id="KW-0614">Plasmid</keyword>
<comment type="similarity">
    <text evidence="1">Belongs to the NADH dehydrogenase family.</text>
</comment>
<dbReference type="Proteomes" id="UP000830401">
    <property type="component" value="Plasmid unnamed5"/>
</dbReference>
<dbReference type="PRINTS" id="PR00368">
    <property type="entry name" value="FADPNR"/>
</dbReference>
<keyword evidence="3" id="KW-0285">Flavoprotein</keyword>
<protein>
    <recommendedName>
        <fullName evidence="2">NADH:ubiquinone reductase (non-electrogenic)</fullName>
        <ecNumber evidence="2">1.6.5.9</ecNumber>
    </recommendedName>
</protein>
<evidence type="ECO:0000256" key="3">
    <source>
        <dbReference type="ARBA" id="ARBA00022630"/>
    </source>
</evidence>
<dbReference type="PANTHER" id="PTHR43706">
    <property type="entry name" value="NADH DEHYDROGENASE"/>
    <property type="match status" value="1"/>
</dbReference>
<feature type="transmembrane region" description="Helical" evidence="9">
    <location>
        <begin position="378"/>
        <end position="400"/>
    </location>
</feature>
<evidence type="ECO:0000256" key="1">
    <source>
        <dbReference type="ARBA" id="ARBA00005272"/>
    </source>
</evidence>
<comment type="catalytic activity">
    <reaction evidence="8">
        <text>a quinone + NADH + H(+) = a quinol + NAD(+)</text>
        <dbReference type="Rhea" id="RHEA:46160"/>
        <dbReference type="ChEBI" id="CHEBI:15378"/>
        <dbReference type="ChEBI" id="CHEBI:24646"/>
        <dbReference type="ChEBI" id="CHEBI:57540"/>
        <dbReference type="ChEBI" id="CHEBI:57945"/>
        <dbReference type="ChEBI" id="CHEBI:132124"/>
        <dbReference type="EC" id="1.6.5.9"/>
    </reaction>
</comment>
<feature type="domain" description="External alternative NADH-ubiquinone oxidoreductase-like C-terminal" evidence="11">
    <location>
        <begin position="359"/>
        <end position="413"/>
    </location>
</feature>
<evidence type="ECO:0000256" key="9">
    <source>
        <dbReference type="SAM" id="Phobius"/>
    </source>
</evidence>
<reference evidence="12" key="1">
    <citation type="submission" date="2022-04" db="EMBL/GenBank/DDBJ databases">
        <title>Hymenobacter sp. isolated from the air.</title>
        <authorList>
            <person name="Won M."/>
            <person name="Lee C.-M."/>
            <person name="Woen H.-Y."/>
            <person name="Kwon S.-W."/>
        </authorList>
    </citation>
    <scope>NUCLEOTIDE SEQUENCE</scope>
    <source>
        <strain evidence="12">5420S-77</strain>
        <plasmid evidence="12">unnamed5</plasmid>
    </source>
</reference>
<geneLocation type="plasmid" evidence="12 13">
    <name>unnamed5</name>
</geneLocation>
<name>A0ABY4GFF1_9BACT</name>
<dbReference type="EMBL" id="CP095066">
    <property type="protein sequence ID" value="UOQ69442.1"/>
    <property type="molecule type" value="Genomic_DNA"/>
</dbReference>
<dbReference type="InterPro" id="IPR054585">
    <property type="entry name" value="NDH2-like_C"/>
</dbReference>
<dbReference type="RefSeq" id="WP_245127206.1">
    <property type="nucleotide sequence ID" value="NZ_CP095066.1"/>
</dbReference>
<dbReference type="Pfam" id="PF07992">
    <property type="entry name" value="Pyr_redox_2"/>
    <property type="match status" value="1"/>
</dbReference>
<dbReference type="InterPro" id="IPR023753">
    <property type="entry name" value="FAD/NAD-binding_dom"/>
</dbReference>
<dbReference type="Pfam" id="PF22366">
    <property type="entry name" value="NDH2_C"/>
    <property type="match status" value="1"/>
</dbReference>
<evidence type="ECO:0000256" key="5">
    <source>
        <dbReference type="ARBA" id="ARBA00022946"/>
    </source>
</evidence>
<dbReference type="PANTHER" id="PTHR43706:SF47">
    <property type="entry name" value="EXTERNAL NADH-UBIQUINONE OXIDOREDUCTASE 1, MITOCHONDRIAL-RELATED"/>
    <property type="match status" value="1"/>
</dbReference>
<dbReference type="Gene3D" id="3.50.50.100">
    <property type="match status" value="1"/>
</dbReference>
<dbReference type="EC" id="1.6.5.9" evidence="2"/>
<dbReference type="SUPFAM" id="SSF51905">
    <property type="entry name" value="FAD/NAD(P)-binding domain"/>
    <property type="match status" value="2"/>
</dbReference>
<keyword evidence="5" id="KW-0809">Transit peptide</keyword>
<keyword evidence="9" id="KW-0472">Membrane</keyword>
<organism evidence="12 13">
    <name type="scientific">Hymenobacter volaticus</name>
    <dbReference type="NCBI Taxonomy" id="2932254"/>
    <lineage>
        <taxon>Bacteria</taxon>
        <taxon>Pseudomonadati</taxon>
        <taxon>Bacteroidota</taxon>
        <taxon>Cytophagia</taxon>
        <taxon>Cytophagales</taxon>
        <taxon>Hymenobacteraceae</taxon>
        <taxon>Hymenobacter</taxon>
    </lineage>
</organism>
<keyword evidence="4" id="KW-0274">FAD</keyword>
<evidence type="ECO:0000259" key="11">
    <source>
        <dbReference type="Pfam" id="PF22366"/>
    </source>
</evidence>
<dbReference type="InterPro" id="IPR036188">
    <property type="entry name" value="FAD/NAD-bd_sf"/>
</dbReference>
<sequence length="444" mass="49107">MSHLSESSLNVPRTNKPRIVVIGGGFGAINFVQRLPGHDFQVVMLSKQNYHGFWPLLYQVATASVEPESIAEPIRKLFRRQEDFHFRAVPATSIDAVAKTVTTPLGLVPYDYLVVATGTQSNYFGNEQIRQYAFNLKDLGDAVNLRSQLLQSLEEANVTQGPTQRHALLNIVIAGAGPTGVELAGSLAEMRRHVLPCDYPGLNFREMNIYLIDGANRVLPTLSAEASHQTLQDLQELGVIVKLNELVTSYDGQTVILNSGERIASHTLVWAAGVKGALLEGLPASTQERGRYLVNSFNQVHGYDDIFAIGDIALMKAAGWPGGHPQVAQPAIQQGRHLAKNFRRLLQGEPFKPFKYFNKGDLAVIGRNRAVADLPGGIHLSGFIAWMTWLFVHIFFLIGFRNKMVVLVNWLYQLVTFQRGTRITILPLNRPAAKVEQPKAMPIG</sequence>
<dbReference type="PRINTS" id="PR00411">
    <property type="entry name" value="PNDRDTASEI"/>
</dbReference>
<feature type="domain" description="FAD/NAD(P)-binding" evidence="10">
    <location>
        <begin position="18"/>
        <end position="335"/>
    </location>
</feature>
<keyword evidence="9" id="KW-1133">Transmembrane helix</keyword>
<evidence type="ECO:0000256" key="4">
    <source>
        <dbReference type="ARBA" id="ARBA00022827"/>
    </source>
</evidence>
<evidence type="ECO:0000256" key="2">
    <source>
        <dbReference type="ARBA" id="ARBA00012637"/>
    </source>
</evidence>
<accession>A0ABY4GFF1</accession>
<evidence type="ECO:0000313" key="13">
    <source>
        <dbReference type="Proteomes" id="UP000830401"/>
    </source>
</evidence>
<dbReference type="InterPro" id="IPR045024">
    <property type="entry name" value="NDH-2"/>
</dbReference>
<proteinExistence type="inferred from homology"/>